<sequence length="782" mass="87812">MNILMRFRNNLFLILLIFFINTATSCKFDTCGECISYAEDHCVWCAQDGITGPRCRSFKSVSENTTKQVDSKWCNPKYIHNPLFHKETTEDKDFAESKNGTQVQIKPQAIKVKVRPGEPVDFTINFKPAKDYPLDVYYLMDISYTMESKVDDLKRQAQKIYKDLSAYTNNVRLGIGSFVEKPGFPYVDPIIHKSHAFRNHIPLTDDMKLFISTIENIEFGSNFDDREAGLDGLMQAMKCRDEIQWRDNARRIIIMSTDAPYHSAGDGKIVGAIKPHDMMCHLKDNMYTEALTLDYPSVSQINKVATDENFKIIFAIAVNSQTNVIPETEYKNLAKQITGATFARLEGGDSVIQIIKEAYEEMANTVHIKYKAPPFVNVTIDQDCNSVPKRHCEVAHKQSLSINGTLVVRSCPKANKNTKYTVTLNPYGLRDNLAIELDIACKCSCEQETSSIVPGICHGSGFIQCGICKCQPGSYGSDCRCNGASTDQRDMEKCKISSDAKLCSGRGICKCGQCECQDGFSGDFCEFDDNSCPKPNNQLCFGHGRCIRGQCKCDMGYSEKDCSCKNDDKDCYAPYATEACSGRGKCICGACVCDKIKDKNETYSGVFCDSCEECAAARCKELENYAYCNYIHRDNKAICDRDQGSKISNIIVEFMNKTEINGPKLYMATWCKKELESKNGSFIVFKYRYVNHDLKITIQDELESPPKANIWIAAGSAIGLVLLIGILTVIIWKILVDLHDKKEFKKFQDEALAAGYDVSQNPLYQDPSINFSNPVYNNQCAT</sequence>
<feature type="disulfide bond" evidence="13">
    <location>
        <begin position="586"/>
        <end position="591"/>
    </location>
</feature>
<keyword evidence="19" id="KW-1185">Reference proteome</keyword>
<dbReference type="PRINTS" id="PR01186">
    <property type="entry name" value="INTEGRINB"/>
</dbReference>
<dbReference type="PROSITE" id="PS52047">
    <property type="entry name" value="I_EGF_2"/>
    <property type="match status" value="1"/>
</dbReference>
<keyword evidence="12" id="KW-0325">Glycoprotein</keyword>
<dbReference type="Proteomes" id="UP001153321">
    <property type="component" value="Chromosome 5"/>
</dbReference>
<dbReference type="GO" id="GO:0005925">
    <property type="term" value="C:focal adhesion"/>
    <property type="evidence" value="ECO:0007669"/>
    <property type="project" value="TreeGrafter"/>
</dbReference>
<keyword evidence="11 13" id="KW-1015">Disulfide bond</keyword>
<evidence type="ECO:0000256" key="15">
    <source>
        <dbReference type="SAM" id="Phobius"/>
    </source>
</evidence>
<evidence type="ECO:0000313" key="19">
    <source>
        <dbReference type="Proteomes" id="UP001153321"/>
    </source>
</evidence>
<dbReference type="CDD" id="cd00198">
    <property type="entry name" value="vWFA"/>
    <property type="match status" value="1"/>
</dbReference>
<evidence type="ECO:0000256" key="1">
    <source>
        <dbReference type="ARBA" id="ARBA00004479"/>
    </source>
</evidence>
<feature type="disulfide bond" evidence="13">
    <location>
        <begin position="465"/>
        <end position="503"/>
    </location>
</feature>
<dbReference type="InterPro" id="IPR002035">
    <property type="entry name" value="VWF_A"/>
</dbReference>
<evidence type="ECO:0000256" key="11">
    <source>
        <dbReference type="ARBA" id="ARBA00023157"/>
    </source>
</evidence>
<keyword evidence="4 14" id="KW-0812">Transmembrane</keyword>
<feature type="chain" id="PRO_5040460368" description="Integrin beta" evidence="16">
    <location>
        <begin position="26"/>
        <end position="782"/>
    </location>
</feature>
<feature type="disulfide bond" evidence="13">
    <location>
        <begin position="516"/>
        <end position="525"/>
    </location>
</feature>
<evidence type="ECO:0000256" key="2">
    <source>
        <dbReference type="ARBA" id="ARBA00007449"/>
    </source>
</evidence>
<keyword evidence="6" id="KW-0677">Repeat</keyword>
<feature type="disulfide bond" evidence="13">
    <location>
        <begin position="509"/>
        <end position="514"/>
    </location>
</feature>
<dbReference type="SMART" id="SM00187">
    <property type="entry name" value="INB"/>
    <property type="match status" value="1"/>
</dbReference>
<dbReference type="Pfam" id="PF23106">
    <property type="entry name" value="EGF_Teneurin"/>
    <property type="match status" value="1"/>
</dbReference>
<dbReference type="PROSITE" id="PS00243">
    <property type="entry name" value="I_EGF_1"/>
    <property type="match status" value="2"/>
</dbReference>
<dbReference type="Pfam" id="PF00362">
    <property type="entry name" value="Integrin_beta"/>
    <property type="match status" value="1"/>
</dbReference>
<evidence type="ECO:0000256" key="9">
    <source>
        <dbReference type="ARBA" id="ARBA00023037"/>
    </source>
</evidence>
<dbReference type="GO" id="GO:0007229">
    <property type="term" value="P:integrin-mediated signaling pathway"/>
    <property type="evidence" value="ECO:0007669"/>
    <property type="project" value="UniProtKB-KW"/>
</dbReference>
<evidence type="ECO:0000256" key="14">
    <source>
        <dbReference type="RuleBase" id="RU000633"/>
    </source>
</evidence>
<dbReference type="InterPro" id="IPR032695">
    <property type="entry name" value="Integrin_dom_sf"/>
</dbReference>
<dbReference type="PROSITE" id="PS51257">
    <property type="entry name" value="PROKAR_LIPOPROTEIN"/>
    <property type="match status" value="1"/>
</dbReference>
<dbReference type="Gene3D" id="2.60.40.1510">
    <property type="entry name" value="ntegrin, alpha v. Chain A, domain 3"/>
    <property type="match status" value="1"/>
</dbReference>
<evidence type="ECO:0000256" key="4">
    <source>
        <dbReference type="ARBA" id="ARBA00022692"/>
    </source>
</evidence>
<dbReference type="Pfam" id="PF23105">
    <property type="entry name" value="EGF_integrin"/>
    <property type="match status" value="1"/>
</dbReference>
<dbReference type="GO" id="GO:0009986">
    <property type="term" value="C:cell surface"/>
    <property type="evidence" value="ECO:0007669"/>
    <property type="project" value="TreeGrafter"/>
</dbReference>
<feature type="disulfide bond" evidence="13">
    <location>
        <begin position="593"/>
        <end position="608"/>
    </location>
</feature>
<dbReference type="PANTHER" id="PTHR10082">
    <property type="entry name" value="INTEGRIN BETA SUBUNIT"/>
    <property type="match status" value="1"/>
</dbReference>
<dbReference type="Gene3D" id="1.20.5.100">
    <property type="entry name" value="Cytochrome c1, transmembrane anchor, C-terminal"/>
    <property type="match status" value="1"/>
</dbReference>
<protein>
    <recommendedName>
        <fullName evidence="14">Integrin beta</fullName>
    </recommendedName>
</protein>
<evidence type="ECO:0000256" key="8">
    <source>
        <dbReference type="ARBA" id="ARBA00022989"/>
    </source>
</evidence>
<evidence type="ECO:0000259" key="17">
    <source>
        <dbReference type="PROSITE" id="PS50234"/>
    </source>
</evidence>
<dbReference type="InterPro" id="IPR036465">
    <property type="entry name" value="vWFA_dom_sf"/>
</dbReference>
<feature type="disulfide bond" evidence="13">
    <location>
        <begin position="470"/>
        <end position="479"/>
    </location>
</feature>
<dbReference type="GO" id="GO:0007157">
    <property type="term" value="P:heterophilic cell-cell adhesion via plasma membrane cell adhesion molecules"/>
    <property type="evidence" value="ECO:0007669"/>
    <property type="project" value="UniProtKB-ARBA"/>
</dbReference>
<feature type="domain" description="VWFA" evidence="17">
    <location>
        <begin position="135"/>
        <end position="362"/>
    </location>
</feature>
<organism evidence="18 19">
    <name type="scientific">Spodoptera littoralis</name>
    <name type="common">Egyptian cotton leafworm</name>
    <dbReference type="NCBI Taxonomy" id="7109"/>
    <lineage>
        <taxon>Eukaryota</taxon>
        <taxon>Metazoa</taxon>
        <taxon>Ecdysozoa</taxon>
        <taxon>Arthropoda</taxon>
        <taxon>Hexapoda</taxon>
        <taxon>Insecta</taxon>
        <taxon>Pterygota</taxon>
        <taxon>Neoptera</taxon>
        <taxon>Endopterygota</taxon>
        <taxon>Lepidoptera</taxon>
        <taxon>Glossata</taxon>
        <taxon>Ditrysia</taxon>
        <taxon>Noctuoidea</taxon>
        <taxon>Noctuidae</taxon>
        <taxon>Amphipyrinae</taxon>
        <taxon>Spodoptera</taxon>
    </lineage>
</organism>
<evidence type="ECO:0000256" key="10">
    <source>
        <dbReference type="ARBA" id="ARBA00023136"/>
    </source>
</evidence>
<feature type="disulfide bond" evidence="13">
    <location>
        <begin position="546"/>
        <end position="551"/>
    </location>
</feature>
<gene>
    <name evidence="18" type="ORF">SPLIT_LOCUS10468</name>
</gene>
<feature type="disulfide bond" evidence="13">
    <location>
        <begin position="441"/>
        <end position="445"/>
    </location>
</feature>
<dbReference type="GO" id="GO:0005178">
    <property type="term" value="F:integrin binding"/>
    <property type="evidence" value="ECO:0007669"/>
    <property type="project" value="TreeGrafter"/>
</dbReference>
<feature type="disulfide bond" evidence="13">
    <location>
        <begin position="384"/>
        <end position="392"/>
    </location>
</feature>
<keyword evidence="9 14" id="KW-0401">Integrin</keyword>
<dbReference type="AlphaFoldDB" id="A0A9P0ICK1"/>
<dbReference type="InterPro" id="IPR014836">
    <property type="entry name" value="Integrin_bsu_cyt_dom"/>
</dbReference>
<dbReference type="GO" id="GO:0016477">
    <property type="term" value="P:cell migration"/>
    <property type="evidence" value="ECO:0007669"/>
    <property type="project" value="TreeGrafter"/>
</dbReference>
<keyword evidence="5 16" id="KW-0732">Signal</keyword>
<dbReference type="PROSITE" id="PS50234">
    <property type="entry name" value="VWFA"/>
    <property type="match status" value="1"/>
</dbReference>
<dbReference type="InterPro" id="IPR057243">
    <property type="entry name" value="Integrin_I-EGF_CS"/>
</dbReference>
<feature type="signal peptide" evidence="16">
    <location>
        <begin position="1"/>
        <end position="25"/>
    </location>
</feature>
<keyword evidence="7 14" id="KW-0130">Cell adhesion</keyword>
<evidence type="ECO:0000256" key="5">
    <source>
        <dbReference type="ARBA" id="ARBA00022729"/>
    </source>
</evidence>
<comment type="similarity">
    <text evidence="2 14">Belongs to the integrin beta chain family.</text>
</comment>
<dbReference type="InterPro" id="IPR057073">
    <property type="entry name" value="EGF_integrin_2"/>
</dbReference>
<dbReference type="InterPro" id="IPR002369">
    <property type="entry name" value="Integrin_bsu_VWA"/>
</dbReference>
<feature type="disulfide bond" evidence="13">
    <location>
        <begin position="564"/>
        <end position="571"/>
    </location>
</feature>
<dbReference type="Gene3D" id="3.40.50.410">
    <property type="entry name" value="von Willebrand factor, type A domain"/>
    <property type="match status" value="1"/>
</dbReference>
<accession>A0A9P0ICK1</accession>
<dbReference type="SMART" id="SM01241">
    <property type="entry name" value="Integrin_b_cyt"/>
    <property type="match status" value="1"/>
</dbReference>
<dbReference type="GO" id="GO:0008305">
    <property type="term" value="C:integrin complex"/>
    <property type="evidence" value="ECO:0007669"/>
    <property type="project" value="TreeGrafter"/>
</dbReference>
<evidence type="ECO:0000256" key="16">
    <source>
        <dbReference type="SAM" id="SignalP"/>
    </source>
</evidence>
<proteinExistence type="inferred from homology"/>
<keyword evidence="3" id="KW-0245">EGF-like domain</keyword>
<dbReference type="SUPFAM" id="SSF69179">
    <property type="entry name" value="Integrin domains"/>
    <property type="match status" value="1"/>
</dbReference>
<comment type="subcellular location">
    <subcellularLocation>
        <location evidence="14">Cell membrane</location>
        <topology evidence="14">Single-pass type I membrane protein</topology>
    </subcellularLocation>
    <subcellularLocation>
        <location evidence="1">Membrane</location>
        <topology evidence="1">Single-pass type I membrane protein</topology>
    </subcellularLocation>
</comment>
<dbReference type="GO" id="GO:0033627">
    <property type="term" value="P:cell adhesion mediated by integrin"/>
    <property type="evidence" value="ECO:0007669"/>
    <property type="project" value="TreeGrafter"/>
</dbReference>
<feature type="disulfide bond" evidence="13">
    <location>
        <begin position="34"/>
        <end position="74"/>
    </location>
</feature>
<evidence type="ECO:0000256" key="3">
    <source>
        <dbReference type="ARBA" id="ARBA00022536"/>
    </source>
</evidence>
<feature type="disulfide bond" evidence="13">
    <location>
        <begin position="31"/>
        <end position="42"/>
    </location>
</feature>
<evidence type="ECO:0000256" key="7">
    <source>
        <dbReference type="ARBA" id="ARBA00022889"/>
    </source>
</evidence>
<feature type="disulfide bond" evidence="13">
    <location>
        <begin position="511"/>
        <end position="540"/>
    </location>
</feature>
<dbReference type="Pfam" id="PF08725">
    <property type="entry name" value="Integrin_b_cyt"/>
    <property type="match status" value="1"/>
</dbReference>
<keyword evidence="8 15" id="KW-1133">Transmembrane helix</keyword>
<evidence type="ECO:0000313" key="18">
    <source>
        <dbReference type="EMBL" id="CAH1645115.1"/>
    </source>
</evidence>
<name>A0A9P0ICK1_SPOLI</name>
<dbReference type="SUPFAM" id="SSF53300">
    <property type="entry name" value="vWA-like"/>
    <property type="match status" value="1"/>
</dbReference>
<feature type="disulfide bond" evidence="13">
    <location>
        <begin position="239"/>
        <end position="280"/>
    </location>
</feature>
<dbReference type="InterPro" id="IPR015812">
    <property type="entry name" value="Integrin_bsu"/>
</dbReference>
<keyword evidence="10 15" id="KW-0472">Membrane</keyword>
<feature type="disulfide bond" evidence="13">
    <location>
        <begin position="553"/>
        <end position="562"/>
    </location>
</feature>
<evidence type="ECO:0000256" key="13">
    <source>
        <dbReference type="PIRSR" id="PIRSR002512-1"/>
    </source>
</evidence>
<feature type="disulfide bond" evidence="13">
    <location>
        <begin position="619"/>
        <end position="628"/>
    </location>
</feature>
<dbReference type="GO" id="GO:0007160">
    <property type="term" value="P:cell-matrix adhesion"/>
    <property type="evidence" value="ECO:0007669"/>
    <property type="project" value="TreeGrafter"/>
</dbReference>
<evidence type="ECO:0000256" key="6">
    <source>
        <dbReference type="ARBA" id="ARBA00022737"/>
    </source>
</evidence>
<dbReference type="SUPFAM" id="SSF57196">
    <property type="entry name" value="EGF/Laminin"/>
    <property type="match status" value="1"/>
</dbReference>
<dbReference type="Gene3D" id="2.10.25.10">
    <property type="entry name" value="Laminin"/>
    <property type="match status" value="3"/>
</dbReference>
<dbReference type="FunFam" id="2.10.25.10:FF:000036">
    <property type="entry name" value="Integrin beta"/>
    <property type="match status" value="1"/>
</dbReference>
<feature type="transmembrane region" description="Helical" evidence="15">
    <location>
        <begin position="710"/>
        <end position="736"/>
    </location>
</feature>
<dbReference type="EMBL" id="LR824536">
    <property type="protein sequence ID" value="CAH1645115.1"/>
    <property type="molecule type" value="Genomic_DNA"/>
</dbReference>
<evidence type="ECO:0000256" key="12">
    <source>
        <dbReference type="ARBA" id="ARBA00023180"/>
    </source>
</evidence>
<dbReference type="PIRSF" id="PIRSF002512">
    <property type="entry name" value="Integrin_B"/>
    <property type="match status" value="1"/>
</dbReference>
<dbReference type="PANTHER" id="PTHR10082:SF60">
    <property type="entry name" value="INTEGRIN BETA-PS"/>
    <property type="match status" value="1"/>
</dbReference>
<reference evidence="18" key="1">
    <citation type="submission" date="2022-02" db="EMBL/GenBank/DDBJ databases">
        <authorList>
            <person name="King R."/>
        </authorList>
    </citation>
    <scope>NUCLEOTIDE SEQUENCE</scope>
</reference>